<feature type="chain" id="PRO_5035893144" description="Ferredoxin thioredoxin reductase alpha chain domain-containing protein" evidence="5">
    <location>
        <begin position="22"/>
        <end position="181"/>
    </location>
</feature>
<dbReference type="EMBL" id="CM026424">
    <property type="protein sequence ID" value="KAG0578138.1"/>
    <property type="molecule type" value="Genomic_DNA"/>
</dbReference>
<feature type="signal peptide" evidence="5">
    <location>
        <begin position="1"/>
        <end position="21"/>
    </location>
</feature>
<dbReference type="OrthoDB" id="1916328at2759"/>
<evidence type="ECO:0000256" key="4">
    <source>
        <dbReference type="ARBA" id="ARBA00034490"/>
    </source>
</evidence>
<sequence>MATMATLLLSSSLALPLPLSASSVSTSTSTFAPSHRTSAAHAHAHGAVRVLGSASASASGSAWRQFGTHVEAVGQRRRGRVVCEVAVELGGSRSSEGEEQEKKVGAGTRIRVLGPLKVFHVPKNPELDIGGMEGEVKEVVTTFKGKPVSATFPYKVQLVTTGEEVKKFFVHLKDDEFEVVE</sequence>
<evidence type="ECO:0000313" key="8">
    <source>
        <dbReference type="Proteomes" id="UP000822688"/>
    </source>
</evidence>
<evidence type="ECO:0000256" key="3">
    <source>
        <dbReference type="ARBA" id="ARBA00034474"/>
    </source>
</evidence>
<evidence type="ECO:0000259" key="6">
    <source>
        <dbReference type="Pfam" id="PF02941"/>
    </source>
</evidence>
<dbReference type="InterPro" id="IPR004207">
    <property type="entry name" value="Fd_thioredoxin_Rdtase_alpha"/>
</dbReference>
<dbReference type="Pfam" id="PF02941">
    <property type="entry name" value="FeThRed_A"/>
    <property type="match status" value="1"/>
</dbReference>
<evidence type="ECO:0000256" key="5">
    <source>
        <dbReference type="SAM" id="SignalP"/>
    </source>
</evidence>
<feature type="domain" description="Ferredoxin thioredoxin reductase alpha chain" evidence="6">
    <location>
        <begin position="107"/>
        <end position="176"/>
    </location>
</feature>
<keyword evidence="8" id="KW-1185">Reference proteome</keyword>
<dbReference type="PANTHER" id="PTHR46937:SF4">
    <property type="entry name" value="FERREDOXIN-THIOREDOXIN REDUCTASE SUBUNIT A1, CHLOROPLASTIC"/>
    <property type="match status" value="1"/>
</dbReference>
<dbReference type="Gene3D" id="2.30.30.50">
    <property type="match status" value="1"/>
</dbReference>
<evidence type="ECO:0000256" key="1">
    <source>
        <dbReference type="ARBA" id="ARBA00023002"/>
    </source>
</evidence>
<dbReference type="SUPFAM" id="SSF50090">
    <property type="entry name" value="Electron transport accessory proteins"/>
    <property type="match status" value="1"/>
</dbReference>
<protein>
    <recommendedName>
        <fullName evidence="6">Ferredoxin thioredoxin reductase alpha chain domain-containing protein</fullName>
    </recommendedName>
</protein>
<dbReference type="AlphaFoldDB" id="A0A8T0I6J3"/>
<keyword evidence="1" id="KW-0560">Oxidoreductase</keyword>
<comment type="similarity">
    <text evidence="4">Belongs to the ferredoxin thioredoxin reductase alpha subunit family.</text>
</comment>
<accession>A0A8T0I6J3</accession>
<dbReference type="InterPro" id="IPR044166">
    <property type="entry name" value="FTRV"/>
</dbReference>
<dbReference type="PANTHER" id="PTHR46937">
    <property type="entry name" value="FERREDOXIN-THIOREDOXIN REDUCTASE, VARIABLE CHAIN"/>
    <property type="match status" value="1"/>
</dbReference>
<reference evidence="7" key="1">
    <citation type="submission" date="2020-06" db="EMBL/GenBank/DDBJ databases">
        <title>WGS assembly of Ceratodon purpureus strain R40.</title>
        <authorList>
            <person name="Carey S.B."/>
            <person name="Jenkins J."/>
            <person name="Shu S."/>
            <person name="Lovell J.T."/>
            <person name="Sreedasyam A."/>
            <person name="Maumus F."/>
            <person name="Tiley G.P."/>
            <person name="Fernandez-Pozo N."/>
            <person name="Barry K."/>
            <person name="Chen C."/>
            <person name="Wang M."/>
            <person name="Lipzen A."/>
            <person name="Daum C."/>
            <person name="Saski C.A."/>
            <person name="Payton A.C."/>
            <person name="Mcbreen J.C."/>
            <person name="Conrad R.E."/>
            <person name="Kollar L.M."/>
            <person name="Olsson S."/>
            <person name="Huttunen S."/>
            <person name="Landis J.B."/>
            <person name="Wickett N.J."/>
            <person name="Johnson M.G."/>
            <person name="Rensing S.A."/>
            <person name="Grimwood J."/>
            <person name="Schmutz J."/>
            <person name="Mcdaniel S.F."/>
        </authorList>
    </citation>
    <scope>NUCLEOTIDE SEQUENCE</scope>
    <source>
        <strain evidence="7">R40</strain>
    </source>
</reference>
<dbReference type="Proteomes" id="UP000822688">
    <property type="component" value="Chromosome 4"/>
</dbReference>
<proteinExistence type="inferred from homology"/>
<gene>
    <name evidence="7" type="ORF">KC19_4G000900</name>
</gene>
<name>A0A8T0I6J3_CERPU</name>
<dbReference type="InterPro" id="IPR008990">
    <property type="entry name" value="Elect_transpt_acc-like_dom_sf"/>
</dbReference>
<organism evidence="7 8">
    <name type="scientific">Ceratodon purpureus</name>
    <name type="common">Fire moss</name>
    <name type="synonym">Dicranum purpureum</name>
    <dbReference type="NCBI Taxonomy" id="3225"/>
    <lineage>
        <taxon>Eukaryota</taxon>
        <taxon>Viridiplantae</taxon>
        <taxon>Streptophyta</taxon>
        <taxon>Embryophyta</taxon>
        <taxon>Bryophyta</taxon>
        <taxon>Bryophytina</taxon>
        <taxon>Bryopsida</taxon>
        <taxon>Dicranidae</taxon>
        <taxon>Pseudoditrichales</taxon>
        <taxon>Ditrichaceae</taxon>
        <taxon>Ceratodon</taxon>
    </lineage>
</organism>
<evidence type="ECO:0000256" key="2">
    <source>
        <dbReference type="ARBA" id="ARBA00026011"/>
    </source>
</evidence>
<comment type="function">
    <text evidence="3">Variable subunit of the ferredoxin-thioredoxin reductase (FTR), which catalyzes the two-electron reduction of thioredoxins by the electrons provided by reduced ferredoxin.</text>
</comment>
<comment type="caution">
    <text evidence="7">The sequence shown here is derived from an EMBL/GenBank/DDBJ whole genome shotgun (WGS) entry which is preliminary data.</text>
</comment>
<keyword evidence="5" id="KW-0732">Signal</keyword>
<comment type="subunit">
    <text evidence="2">Heterodimer of subunit A (variable subunit) and subunit B (catalytic subunit). Heterodimeric FTR forms a complex with ferredoxin and thioredoxin.</text>
</comment>
<evidence type="ECO:0000313" key="7">
    <source>
        <dbReference type="EMBL" id="KAG0578138.1"/>
    </source>
</evidence>
<dbReference type="GO" id="GO:0016491">
    <property type="term" value="F:oxidoreductase activity"/>
    <property type="evidence" value="ECO:0007669"/>
    <property type="project" value="UniProtKB-KW"/>
</dbReference>
<dbReference type="GO" id="GO:0015979">
    <property type="term" value="P:photosynthesis"/>
    <property type="evidence" value="ECO:0007669"/>
    <property type="project" value="InterPro"/>
</dbReference>